<dbReference type="GeneID" id="85228736"/>
<name>A0AA97I298_9EURY</name>
<sequence>MKKVGIIQSNYIPWRGYFNFIADVDLFIIYDDVQYTKNDWRNRNKIKIQKGTKWLSVPVKYHSSSLSGNKIQDVKIDYSLKWFDMHMRSFYENYKSSPYYDHANTIFSIISNNKFESISSLNVHLIKDIMNYLEINSEVIYSSELEPEGTKTERLIDILTKVDADVYLSGPSADAYLDKELFKENNIGLEYKTYDYEPYSQLHGDFIGNVTVLDLIANCGPDSRKYLKSKSPNQKIVMQD</sequence>
<dbReference type="Pfam" id="PF08889">
    <property type="entry name" value="WbqC"/>
    <property type="match status" value="1"/>
</dbReference>
<evidence type="ECO:0000313" key="2">
    <source>
        <dbReference type="Proteomes" id="UP001301797"/>
    </source>
</evidence>
<organism evidence="1 2">
    <name type="scientific">Methanochimaera problematica</name>
    <dbReference type="NCBI Taxonomy" id="2609417"/>
    <lineage>
        <taxon>Archaea</taxon>
        <taxon>Methanobacteriati</taxon>
        <taxon>Methanobacteriota</taxon>
        <taxon>Stenosarchaea group</taxon>
        <taxon>Methanomicrobia</taxon>
        <taxon>Methanomicrobiales</taxon>
        <taxon>Methanomicrobiaceae</taxon>
        <taxon>Methanochimaera</taxon>
    </lineage>
</organism>
<accession>A0AA97I298</accession>
<dbReference type="RefSeq" id="WP_317136958.1">
    <property type="nucleotide sequence ID" value="NZ_CP043875.1"/>
</dbReference>
<protein>
    <submittedName>
        <fullName evidence="1">WbqC family protein</fullName>
    </submittedName>
</protein>
<proteinExistence type="predicted"/>
<dbReference type="Proteomes" id="UP001301797">
    <property type="component" value="Chromosome"/>
</dbReference>
<dbReference type="AlphaFoldDB" id="A0AA97I298"/>
<dbReference type="EMBL" id="CP043875">
    <property type="protein sequence ID" value="WOF15388.1"/>
    <property type="molecule type" value="Genomic_DNA"/>
</dbReference>
<dbReference type="KEGG" id="mefw:F1737_01160"/>
<reference evidence="1 2" key="1">
    <citation type="submission" date="2019-09" db="EMBL/GenBank/DDBJ databases">
        <title>The complete genome of Methanoplanus sp. FWC-SCC4.</title>
        <authorList>
            <person name="Chen S.-C."/>
            <person name="Zhou Y.-Z."/>
            <person name="Lai M.-C."/>
        </authorList>
    </citation>
    <scope>NUCLEOTIDE SEQUENCE [LARGE SCALE GENOMIC DNA]</scope>
    <source>
        <strain evidence="1 2">FWC-SCC4</strain>
    </source>
</reference>
<keyword evidence="2" id="KW-1185">Reference proteome</keyword>
<evidence type="ECO:0000313" key="1">
    <source>
        <dbReference type="EMBL" id="WOF15388.1"/>
    </source>
</evidence>
<dbReference type="InterPro" id="IPR014985">
    <property type="entry name" value="WbqC"/>
</dbReference>
<gene>
    <name evidence="1" type="ORF">F1737_01160</name>
</gene>